<dbReference type="PROSITE" id="PS51257">
    <property type="entry name" value="PROKAR_LIPOPROTEIN"/>
    <property type="match status" value="1"/>
</dbReference>
<dbReference type="Proteomes" id="UP000015348">
    <property type="component" value="Unassembled WGS sequence"/>
</dbReference>
<dbReference type="InterPro" id="IPR005046">
    <property type="entry name" value="DUF285"/>
</dbReference>
<evidence type="ECO:0008006" key="5">
    <source>
        <dbReference type="Google" id="ProtNLM"/>
    </source>
</evidence>
<keyword evidence="2" id="KW-0732">Signal</keyword>
<dbReference type="RefSeq" id="WP_004428440.1">
    <property type="nucleotide sequence ID" value="NZ_AORK01000014.1"/>
</dbReference>
<dbReference type="Pfam" id="PF03382">
    <property type="entry name" value="DUF285"/>
    <property type="match status" value="1"/>
</dbReference>
<dbReference type="AlphaFoldDB" id="S6G3X8"/>
<evidence type="ECO:0000313" key="3">
    <source>
        <dbReference type="EMBL" id="EOA07287.1"/>
    </source>
</evidence>
<proteinExistence type="predicted"/>
<evidence type="ECO:0000313" key="4">
    <source>
        <dbReference type="Proteomes" id="UP000015348"/>
    </source>
</evidence>
<feature type="chain" id="PRO_5004538405" description="PARCEL domain-containing protein" evidence="2">
    <location>
        <begin position="20"/>
        <end position="640"/>
    </location>
</feature>
<dbReference type="eggNOG" id="COG3291">
    <property type="taxonomic scope" value="Bacteria"/>
</dbReference>
<comment type="caution">
    <text evidence="3">The sequence shown here is derived from an EMBL/GenBank/DDBJ whole genome shotgun (WGS) entry which is preliminary data.</text>
</comment>
<sequence length="640" mass="75256">MKLFRKIAMFITLTTSACASSFLISYKLFVKNPNSSFNIDFNRNNTYNILKKELDQYEKQINKLNTESSNLNEIINQINSIVSNVNSKRKDTFNFLSQTFNNMITNLSKITLNNKNIIVIAYDKENKNLVLVNNEKIENKNIIELAKLDDILTNENINDLNGKIDRSIELIKKFKTDFQQVFTQDYAVKFFETKIKIDNEKEILKQLNLINIPFSDDRLWSQIPLDEKIDKIIKFLTTEKPNEMLLLDKYYDMLEEKIFYNDLLNGYSLRAPILTAEILKQWEVIKHTISPEITLFTVLRDLHNHIQEIKNIIPDGGSAQIEFFRNKDRNSFQNNKIIDINEDLKIEIEDGSNKKLIELPRINKQDILSNEESKKLEVEVKEIYDQLIKENEIEQYDSYGDIVNRIRLRLTHHQNLVNVHKFIDIKQYPVIDGTLFGEFRIWAGHNECTLKIPTFKFKDFTDEQKTSYIGEDGVIRQTDVPDLNQLPDKNIETVLNIGYRISGSGKNMQISGTKMPRTIKKAPSQISRKITSLEGLFENCDQFNQNIDSWDVRHIRVTKNLFHNAINFNQDLGSWLVKNVTNSDDMFRNAKSFNQDLSSWKYRVRNMKTFFENMFEGADKVDFNKWGWERREDLDFENNQ</sequence>
<reference evidence="3 4" key="1">
    <citation type="journal article" date="2013" name="Genome Announc.">
        <title>Draft Genome Sequences of Mycoplasma auris and Mycoplasma yeatsii, Two Species of the Ear Canal of Caprinae.</title>
        <authorList>
            <person name="Dordet-Frisoni E."/>
            <person name="Baranowski E."/>
            <person name="Barre A."/>
            <person name="Blanchard A."/>
            <person name="Breton M."/>
            <person name="Couture C."/>
            <person name="Dupuy V."/>
            <person name="Gaurivaud P."/>
            <person name="Jacob D."/>
            <person name="Lemaitre C."/>
            <person name="Manso-Silvan L."/>
            <person name="Nikolski M."/>
            <person name="Nouvel L.X."/>
            <person name="Poumarat F."/>
            <person name="Sirand-Pugnet P."/>
            <person name="Thebault P."/>
            <person name="Theil S."/>
            <person name="Thiaucourt F."/>
            <person name="Citti C."/>
            <person name="Tardy F."/>
        </authorList>
    </citation>
    <scope>NUCLEOTIDE SEQUENCE [LARGE SCALE GENOMIC DNA]</scope>
    <source>
        <strain evidence="3 4">13926</strain>
    </source>
</reference>
<protein>
    <recommendedName>
        <fullName evidence="5">PARCEL domain-containing protein</fullName>
    </recommendedName>
</protein>
<organism evidence="3 4">
    <name type="scientific">Mycoplasma yeatsii 13926</name>
    <dbReference type="NCBI Taxonomy" id="1188240"/>
    <lineage>
        <taxon>Bacteria</taxon>
        <taxon>Bacillati</taxon>
        <taxon>Mycoplasmatota</taxon>
        <taxon>Mollicutes</taxon>
        <taxon>Mycoplasmataceae</taxon>
        <taxon>Mycoplasma</taxon>
    </lineage>
</organism>
<evidence type="ECO:0000256" key="2">
    <source>
        <dbReference type="SAM" id="SignalP"/>
    </source>
</evidence>
<name>S6G3X8_9MOLU</name>
<dbReference type="EMBL" id="AORK01000014">
    <property type="protein sequence ID" value="EOA07287.1"/>
    <property type="molecule type" value="Genomic_DNA"/>
</dbReference>
<accession>S6G3X8</accession>
<evidence type="ECO:0000256" key="1">
    <source>
        <dbReference type="SAM" id="Coils"/>
    </source>
</evidence>
<feature type="coiled-coil region" evidence="1">
    <location>
        <begin position="47"/>
        <end position="74"/>
    </location>
</feature>
<keyword evidence="1" id="KW-0175">Coiled coil</keyword>
<feature type="signal peptide" evidence="2">
    <location>
        <begin position="1"/>
        <end position="19"/>
    </location>
</feature>
<gene>
    <name evidence="3" type="ORF">MYEA_3520</name>
</gene>
<dbReference type="OrthoDB" id="409365at2"/>
<dbReference type="PATRIC" id="fig|1188240.3.peg.358"/>